<gene>
    <name evidence="1" type="ORF">CBER1_04395</name>
</gene>
<evidence type="ECO:0000313" key="2">
    <source>
        <dbReference type="Proteomes" id="UP000237631"/>
    </source>
</evidence>
<proteinExistence type="predicted"/>
<reference evidence="2" key="1">
    <citation type="journal article" date="2017" name="bioRxiv">
        <title>Conservation of a gene cluster reveals novel cercosporin biosynthetic mechanisms and extends production to the genus Colletotrichum.</title>
        <authorList>
            <person name="de Jonge R."/>
            <person name="Ebert M.K."/>
            <person name="Huitt-Roehl C.R."/>
            <person name="Pal P."/>
            <person name="Suttle J.C."/>
            <person name="Spanner R.E."/>
            <person name="Neubauer J.D."/>
            <person name="Jurick W.M.II."/>
            <person name="Stott K.A."/>
            <person name="Secor G.A."/>
            <person name="Thomma B.P.H.J."/>
            <person name="Van de Peer Y."/>
            <person name="Townsend C.A."/>
            <person name="Bolton M.D."/>
        </authorList>
    </citation>
    <scope>NUCLEOTIDE SEQUENCE [LARGE SCALE GENOMIC DNA]</scope>
    <source>
        <strain evidence="2">CBS538.71</strain>
    </source>
</reference>
<accession>A0A2S6CCM4</accession>
<keyword evidence="2" id="KW-1185">Reference proteome</keyword>
<comment type="caution">
    <text evidence="1">The sequence shown here is derived from an EMBL/GenBank/DDBJ whole genome shotgun (WGS) entry which is preliminary data.</text>
</comment>
<sequence length="311" mass="35674">MNYLTIQPSAHVDNEASSERLAVVTQVFETFELVEDILFHLSRKDLNTCKRVSSYIGSVIERSYALRAHHYGPFPAHHTMTWSKEGAGPVKRVAGPISLRAASFRFNYYGYKQPSTVVSVALNDVIFDLGSHKKLHRDYARSFFPNANMTDDEALSLVIHQRMQYPRKEFTVAIDDGIHGALDMAFTDPPVSHLEVLLCDPDSVCGDDTHPVDYHWTRHENCRRVIVRCRKGIRVRHVVAAVLEELDEKWVKQLWQPGAKYTVLDKKTITVSKEMMDFVKEKSNVDHPGQRLRRRNYEATYGDMAHMPESD</sequence>
<evidence type="ECO:0000313" key="1">
    <source>
        <dbReference type="EMBL" id="PPJ57456.1"/>
    </source>
</evidence>
<evidence type="ECO:0008006" key="3">
    <source>
        <dbReference type="Google" id="ProtNLM"/>
    </source>
</evidence>
<protein>
    <recommendedName>
        <fullName evidence="3">F-box domain-containing protein</fullName>
    </recommendedName>
</protein>
<name>A0A2S6CCM4_9PEZI</name>
<organism evidence="1 2">
    <name type="scientific">Cercospora berteroae</name>
    <dbReference type="NCBI Taxonomy" id="357750"/>
    <lineage>
        <taxon>Eukaryota</taxon>
        <taxon>Fungi</taxon>
        <taxon>Dikarya</taxon>
        <taxon>Ascomycota</taxon>
        <taxon>Pezizomycotina</taxon>
        <taxon>Dothideomycetes</taxon>
        <taxon>Dothideomycetidae</taxon>
        <taxon>Mycosphaerellales</taxon>
        <taxon>Mycosphaerellaceae</taxon>
        <taxon>Cercospora</taxon>
    </lineage>
</organism>
<dbReference type="EMBL" id="PNEN01000494">
    <property type="protein sequence ID" value="PPJ57456.1"/>
    <property type="molecule type" value="Genomic_DNA"/>
</dbReference>
<dbReference type="OrthoDB" id="3637467at2759"/>
<dbReference type="Proteomes" id="UP000237631">
    <property type="component" value="Unassembled WGS sequence"/>
</dbReference>
<dbReference type="AlphaFoldDB" id="A0A2S6CCM4"/>